<keyword evidence="2" id="KW-1185">Reference proteome</keyword>
<name>A0ABX0ZFK2_9ACTN</name>
<sequence>MSVAGSSLAAMTVLPPPQLSLSADEARRIALRAQGFVGAPDRRAGVRGVLRALGAVQLDTISVLARSHELIPYARLGAVGRQAVEQAYWSDGHSFEYWSHAACILPVEEWPHFAFRRRARRARGHRWHVLADAERSCAAVLDRLKADGPLTSTELGGAKNGGPWWDWSETKIAVEWLLDTGEVVCTTRRGWKRVYNLAERAVPGELLHDDLDDTECIRRLVAQAGAAMGVATRADLADYHRLKGEEVAAVIDDTGLVPVEVEGWGKPAWADPAALAAPVRGRHRTTLLSPFDSLVWDRPRTERIFGFTHRLEAYTPKAKRVHGYFAMPLLAGGRLVGRVDPAREGRTLIARQVTLDGPKAVQPAADALAEAAGWVGCVEARVERVVPETLREALVGAVKLTHDRR</sequence>
<comment type="caution">
    <text evidence="1">The sequence shown here is derived from an EMBL/GenBank/DDBJ whole genome shotgun (WGS) entry which is preliminary data.</text>
</comment>
<organism evidence="1 2">
    <name type="scientific">Actinacidiphila epipremni</name>
    <dbReference type="NCBI Taxonomy" id="2053013"/>
    <lineage>
        <taxon>Bacteria</taxon>
        <taxon>Bacillati</taxon>
        <taxon>Actinomycetota</taxon>
        <taxon>Actinomycetes</taxon>
        <taxon>Kitasatosporales</taxon>
        <taxon>Streptomycetaceae</taxon>
        <taxon>Actinacidiphila</taxon>
    </lineage>
</organism>
<dbReference type="Pfam" id="PF06224">
    <property type="entry name" value="AlkZ-like"/>
    <property type="match status" value="1"/>
</dbReference>
<accession>A0ABX0ZFK2</accession>
<protein>
    <submittedName>
        <fullName evidence="1">Winged helix-turn-helix domain-containing protein</fullName>
    </submittedName>
</protein>
<proteinExistence type="predicted"/>
<dbReference type="PANTHER" id="PTHR30528:SF0">
    <property type="entry name" value="CYTOPLASMIC PROTEIN"/>
    <property type="match status" value="1"/>
</dbReference>
<dbReference type="EMBL" id="JAATEJ010000001">
    <property type="protein sequence ID" value="NJP41820.1"/>
    <property type="molecule type" value="Genomic_DNA"/>
</dbReference>
<evidence type="ECO:0000313" key="1">
    <source>
        <dbReference type="EMBL" id="NJP41820.1"/>
    </source>
</evidence>
<reference evidence="1 2" key="1">
    <citation type="submission" date="2020-03" db="EMBL/GenBank/DDBJ databases">
        <title>WGS of actinomycetes isolated from Thailand.</title>
        <authorList>
            <person name="Thawai C."/>
        </authorList>
    </citation>
    <scope>NUCLEOTIDE SEQUENCE [LARGE SCALE GENOMIC DNA]</scope>
    <source>
        <strain evidence="1 2">PRB2-1</strain>
    </source>
</reference>
<dbReference type="Proteomes" id="UP000734511">
    <property type="component" value="Unassembled WGS sequence"/>
</dbReference>
<dbReference type="InterPro" id="IPR009351">
    <property type="entry name" value="AlkZ-like"/>
</dbReference>
<dbReference type="PANTHER" id="PTHR30528">
    <property type="entry name" value="CYTOPLASMIC PROTEIN"/>
    <property type="match status" value="1"/>
</dbReference>
<gene>
    <name evidence="1" type="ORF">HCN08_00045</name>
</gene>
<evidence type="ECO:0000313" key="2">
    <source>
        <dbReference type="Proteomes" id="UP000734511"/>
    </source>
</evidence>